<dbReference type="PANTHER" id="PTHR35848">
    <property type="entry name" value="OXALATE-BINDING PROTEIN"/>
    <property type="match status" value="1"/>
</dbReference>
<proteinExistence type="predicted"/>
<dbReference type="Proteomes" id="UP000256845">
    <property type="component" value="Unassembled WGS sequence"/>
</dbReference>
<dbReference type="GO" id="GO:0046872">
    <property type="term" value="F:metal ion binding"/>
    <property type="evidence" value="ECO:0007669"/>
    <property type="project" value="UniProtKB-KW"/>
</dbReference>
<dbReference type="InterPro" id="IPR013096">
    <property type="entry name" value="Cupin_2"/>
</dbReference>
<dbReference type="InterPro" id="IPR014710">
    <property type="entry name" value="RmlC-like_jellyroll"/>
</dbReference>
<dbReference type="RefSeq" id="WP_115937551.1">
    <property type="nucleotide sequence ID" value="NZ_QRDW01000007.1"/>
</dbReference>
<dbReference type="OrthoDB" id="5290459at2"/>
<feature type="domain" description="Cupin type-2" evidence="2">
    <location>
        <begin position="52"/>
        <end position="123"/>
    </location>
</feature>
<keyword evidence="4" id="KW-1185">Reference proteome</keyword>
<accession>A0A3D9HGJ8</accession>
<dbReference type="PANTHER" id="PTHR35848:SF9">
    <property type="entry name" value="SLL1358 PROTEIN"/>
    <property type="match status" value="1"/>
</dbReference>
<dbReference type="Gene3D" id="2.60.120.10">
    <property type="entry name" value="Jelly Rolls"/>
    <property type="match status" value="1"/>
</dbReference>
<gene>
    <name evidence="3" type="ORF">DFP90_107111</name>
</gene>
<evidence type="ECO:0000313" key="4">
    <source>
        <dbReference type="Proteomes" id="UP000256845"/>
    </source>
</evidence>
<name>A0A3D9HGJ8_9PROT</name>
<comment type="caution">
    <text evidence="3">The sequence shown here is derived from an EMBL/GenBank/DDBJ whole genome shotgun (WGS) entry which is preliminary data.</text>
</comment>
<dbReference type="SUPFAM" id="SSF51182">
    <property type="entry name" value="RmlC-like cupins"/>
    <property type="match status" value="1"/>
</dbReference>
<keyword evidence="1" id="KW-0479">Metal-binding</keyword>
<reference evidence="3 4" key="1">
    <citation type="submission" date="2018-07" db="EMBL/GenBank/DDBJ databases">
        <title>Genomic Encyclopedia of Type Strains, Phase III (KMG-III): the genomes of soil and plant-associated and newly described type strains.</title>
        <authorList>
            <person name="Whitman W."/>
        </authorList>
    </citation>
    <scope>NUCLEOTIDE SEQUENCE [LARGE SCALE GENOMIC DNA]</scope>
    <source>
        <strain evidence="3 4">CECT 8488</strain>
    </source>
</reference>
<dbReference type="Pfam" id="PF07883">
    <property type="entry name" value="Cupin_2"/>
    <property type="match status" value="1"/>
</dbReference>
<evidence type="ECO:0000313" key="3">
    <source>
        <dbReference type="EMBL" id="RED48607.1"/>
    </source>
</evidence>
<dbReference type="AlphaFoldDB" id="A0A3D9HGJ8"/>
<evidence type="ECO:0000259" key="2">
    <source>
        <dbReference type="Pfam" id="PF07883"/>
    </source>
</evidence>
<dbReference type="CDD" id="cd02224">
    <property type="entry name" value="cupin_SPO2919-like"/>
    <property type="match status" value="1"/>
</dbReference>
<organism evidence="3 4">
    <name type="scientific">Aestuariispira insulae</name>
    <dbReference type="NCBI Taxonomy" id="1461337"/>
    <lineage>
        <taxon>Bacteria</taxon>
        <taxon>Pseudomonadati</taxon>
        <taxon>Pseudomonadota</taxon>
        <taxon>Alphaproteobacteria</taxon>
        <taxon>Rhodospirillales</taxon>
        <taxon>Kiloniellaceae</taxon>
        <taxon>Aestuariispira</taxon>
    </lineage>
</organism>
<dbReference type="InterPro" id="IPR051610">
    <property type="entry name" value="GPI/OXD"/>
</dbReference>
<dbReference type="EMBL" id="QRDW01000007">
    <property type="protein sequence ID" value="RED48607.1"/>
    <property type="molecule type" value="Genomic_DNA"/>
</dbReference>
<protein>
    <submittedName>
        <fullName evidence="3">Putative cupin superfamily protein</fullName>
    </submittedName>
</protein>
<sequence length="161" mass="17570">MGNRNFPPAMGPEDVEKRVGTVYPDGLKGITEGRIKQKLGNALGLSQFGVNLVTLKPGGGSSQRHWHETEDEFIYIVQGTATLITDEGEQELTAGMFAGFPAGVPDGHNLVNKGVMDVVYLEVGTRTLNDKVTYPDVDMKLEMVDGNYRFLHKDGTPYPEG</sequence>
<evidence type="ECO:0000256" key="1">
    <source>
        <dbReference type="ARBA" id="ARBA00022723"/>
    </source>
</evidence>
<dbReference type="InterPro" id="IPR011051">
    <property type="entry name" value="RmlC_Cupin_sf"/>
</dbReference>